<dbReference type="PANTHER" id="PTHR10948:SF23">
    <property type="entry name" value="TRANSPOSASE INSI FOR INSERTION SEQUENCE ELEMENT IS30A-RELATED"/>
    <property type="match status" value="1"/>
</dbReference>
<accession>A0A166HM49</accession>
<comment type="function">
    <text evidence="1">Required for the transposition of the insertion element.</text>
</comment>
<dbReference type="PROSITE" id="PS50994">
    <property type="entry name" value="INTEGRASE"/>
    <property type="match status" value="1"/>
</dbReference>
<proteinExistence type="inferred from homology"/>
<dbReference type="Proteomes" id="UP000076480">
    <property type="component" value="Unassembled WGS sequence"/>
</dbReference>
<evidence type="ECO:0000259" key="6">
    <source>
        <dbReference type="PROSITE" id="PS50994"/>
    </source>
</evidence>
<dbReference type="Gene3D" id="3.30.420.10">
    <property type="entry name" value="Ribonuclease H-like superfamily/Ribonuclease H"/>
    <property type="match status" value="1"/>
</dbReference>
<evidence type="ECO:0000313" key="7">
    <source>
        <dbReference type="EMBL" id="KZL42883.1"/>
    </source>
</evidence>
<evidence type="ECO:0000256" key="5">
    <source>
        <dbReference type="ARBA" id="ARBA00023172"/>
    </source>
</evidence>
<evidence type="ECO:0000256" key="4">
    <source>
        <dbReference type="ARBA" id="ARBA00023125"/>
    </source>
</evidence>
<dbReference type="RefSeq" id="WP_063285189.1">
    <property type="nucleotide sequence ID" value="NZ_JYDC01000016.1"/>
</dbReference>
<gene>
    <name evidence="7" type="ORF">TY91_02255</name>
</gene>
<organism evidence="7 8">
    <name type="scientific">Secundilactobacillus collinoides</name>
    <name type="common">Lactobacillus collinoides</name>
    <dbReference type="NCBI Taxonomy" id="33960"/>
    <lineage>
        <taxon>Bacteria</taxon>
        <taxon>Bacillati</taxon>
        <taxon>Bacillota</taxon>
        <taxon>Bacilli</taxon>
        <taxon>Lactobacillales</taxon>
        <taxon>Lactobacillaceae</taxon>
        <taxon>Secundilactobacillus</taxon>
    </lineage>
</organism>
<dbReference type="SUPFAM" id="SSF53098">
    <property type="entry name" value="Ribonuclease H-like"/>
    <property type="match status" value="1"/>
</dbReference>
<dbReference type="GO" id="GO:0015074">
    <property type="term" value="P:DNA integration"/>
    <property type="evidence" value="ECO:0007669"/>
    <property type="project" value="InterPro"/>
</dbReference>
<dbReference type="GO" id="GO:0006313">
    <property type="term" value="P:DNA transposition"/>
    <property type="evidence" value="ECO:0007669"/>
    <property type="project" value="InterPro"/>
</dbReference>
<dbReference type="GO" id="GO:0005829">
    <property type="term" value="C:cytosol"/>
    <property type="evidence" value="ECO:0007669"/>
    <property type="project" value="TreeGrafter"/>
</dbReference>
<dbReference type="InterPro" id="IPR036397">
    <property type="entry name" value="RNaseH_sf"/>
</dbReference>
<evidence type="ECO:0000256" key="3">
    <source>
        <dbReference type="ARBA" id="ARBA00022578"/>
    </source>
</evidence>
<dbReference type="PANTHER" id="PTHR10948">
    <property type="entry name" value="TRANSPOSASE"/>
    <property type="match status" value="1"/>
</dbReference>
<keyword evidence="8" id="KW-1185">Reference proteome</keyword>
<evidence type="ECO:0000256" key="2">
    <source>
        <dbReference type="ARBA" id="ARBA00006363"/>
    </source>
</evidence>
<comment type="caution">
    <text evidence="7">The sequence shown here is derived from an EMBL/GenBank/DDBJ whole genome shotgun (WGS) entry which is preliminary data.</text>
</comment>
<dbReference type="PATRIC" id="fig|33960.6.peg.839"/>
<dbReference type="EMBL" id="JYDC01000016">
    <property type="protein sequence ID" value="KZL42883.1"/>
    <property type="molecule type" value="Genomic_DNA"/>
</dbReference>
<dbReference type="NCBIfam" id="NF033563">
    <property type="entry name" value="transpos_IS30"/>
    <property type="match status" value="1"/>
</dbReference>
<comment type="similarity">
    <text evidence="2">Belongs to the transposase IS30 family.</text>
</comment>
<evidence type="ECO:0000313" key="8">
    <source>
        <dbReference type="Proteomes" id="UP000076480"/>
    </source>
</evidence>
<dbReference type="InterPro" id="IPR001584">
    <property type="entry name" value="Integrase_cat-core"/>
</dbReference>
<dbReference type="InterPro" id="IPR025246">
    <property type="entry name" value="IS30-like_HTH"/>
</dbReference>
<feature type="domain" description="Integrase catalytic" evidence="6">
    <location>
        <begin position="178"/>
        <end position="338"/>
    </location>
</feature>
<keyword evidence="4" id="KW-0238">DNA-binding</keyword>
<dbReference type="AlphaFoldDB" id="A0A166HM49"/>
<dbReference type="GO" id="GO:0004803">
    <property type="term" value="F:transposase activity"/>
    <property type="evidence" value="ECO:0007669"/>
    <property type="project" value="InterPro"/>
</dbReference>
<keyword evidence="3" id="KW-0815">Transposition</keyword>
<dbReference type="Pfam" id="PF13936">
    <property type="entry name" value="HTH_38"/>
    <property type="match status" value="1"/>
</dbReference>
<keyword evidence="5" id="KW-0233">DNA recombination</keyword>
<dbReference type="PROSITE" id="PS01043">
    <property type="entry name" value="TRANSPOSASE_IS30"/>
    <property type="match status" value="1"/>
</dbReference>
<protein>
    <submittedName>
        <fullName evidence="7">Transposase</fullName>
    </submittedName>
</protein>
<name>A0A166HM49_SECCO</name>
<sequence length="338" mass="38958">MTNIKRTISKAYQQLSNFDRVRIETLLNQGFSQARIARELNRSRSTISREITRGSVLQRIPGHKVALIYFADTAAYLHAQRRERCRPKTMLEKNPEFYAACAAAIKQRPRVHSVDSFVHTFKREHADEVVPSTPTVYRDIEAGRFELRTHDLPRKPSLRIKRSHSHTRTNKTKLGTSIDERPIEVQDRRQGGHWEGDLVKGKRVDSEPALLVLTERMSRFEIIIKLANYKASTCKVGLQSIIDDYGAEYFTTITFDNGSEFAQLDSVEGTDVYFAHPYSPWERGTNENQNGLLREFIPKGRSLHHYDIIDIQSFQDALNSRPRRILGYRSAAELMPEL</sequence>
<dbReference type="OrthoDB" id="9781678at2"/>
<dbReference type="InterPro" id="IPR051917">
    <property type="entry name" value="Transposase-Integrase"/>
</dbReference>
<evidence type="ECO:0000256" key="1">
    <source>
        <dbReference type="ARBA" id="ARBA00002190"/>
    </source>
</evidence>
<dbReference type="Gene3D" id="1.10.10.60">
    <property type="entry name" value="Homeodomain-like"/>
    <property type="match status" value="1"/>
</dbReference>
<dbReference type="InterPro" id="IPR001598">
    <property type="entry name" value="Transposase_IS30_CS"/>
</dbReference>
<reference evidence="7 8" key="1">
    <citation type="submission" date="2015-02" db="EMBL/GenBank/DDBJ databases">
        <title>Draft genome sequence of Lactobacillus collinoides CUPV2371 isolated from a natural cider, the first genome sequence of a strain of this species.</title>
        <authorList>
            <person name="Puertas A.I."/>
            <person name="Spano G."/>
            <person name="Capozzi V."/>
            <person name="Lamontanara A."/>
            <person name="Orru L."/>
            <person name="Duenas M.T."/>
        </authorList>
    </citation>
    <scope>NUCLEOTIDE SEQUENCE [LARGE SCALE GENOMIC DNA]</scope>
    <source>
        <strain evidence="7 8">237</strain>
    </source>
</reference>
<dbReference type="InterPro" id="IPR012337">
    <property type="entry name" value="RNaseH-like_sf"/>
</dbReference>
<dbReference type="GO" id="GO:0003677">
    <property type="term" value="F:DNA binding"/>
    <property type="evidence" value="ECO:0007669"/>
    <property type="project" value="UniProtKB-KW"/>
</dbReference>
<dbReference type="InterPro" id="IPR053392">
    <property type="entry name" value="Transposase_IS30-like"/>
</dbReference>